<dbReference type="VEuPathDB" id="FungiDB:JI435_309110"/>
<keyword evidence="8 15" id="KW-0493">Microtubule</keyword>
<dbReference type="InterPro" id="IPR015920">
    <property type="entry name" value="Cellobiose_DH-like_cyt"/>
</dbReference>
<comment type="similarity">
    <text evidence="3">Belongs to the MAPRE family.</text>
</comment>
<dbReference type="FunFam" id="1.20.5.1430:FF:000005">
    <property type="entry name" value="Eb1, isoform E"/>
    <property type="match status" value="1"/>
</dbReference>
<evidence type="ECO:0000256" key="2">
    <source>
        <dbReference type="ARBA" id="ARBA00004370"/>
    </source>
</evidence>
<dbReference type="Gene3D" id="1.10.418.10">
    <property type="entry name" value="Calponin-like domain"/>
    <property type="match status" value="1"/>
</dbReference>
<dbReference type="CDD" id="cd09630">
    <property type="entry name" value="CDH_like_cytochrome"/>
    <property type="match status" value="1"/>
</dbReference>
<dbReference type="GO" id="GO:0072686">
    <property type="term" value="C:mitotic spindle"/>
    <property type="evidence" value="ECO:0007669"/>
    <property type="project" value="UniProtKB-ARBA"/>
</dbReference>
<dbReference type="Gene3D" id="1.20.120.1770">
    <property type="match status" value="1"/>
</dbReference>
<keyword evidence="4" id="KW-0813">Transport</keyword>
<dbReference type="eggNOG" id="KOG4293">
    <property type="taxonomic scope" value="Eukaryota"/>
</dbReference>
<feature type="transmembrane region" description="Helical" evidence="17">
    <location>
        <begin position="161"/>
        <end position="186"/>
    </location>
</feature>
<dbReference type="GeneID" id="5981899"/>
<dbReference type="PANTHER" id="PTHR47797:SF1">
    <property type="entry name" value="CYTOCHROME B561 DOMAIN-CONTAINING PROTEIN-RELATED"/>
    <property type="match status" value="1"/>
</dbReference>
<dbReference type="FunFam" id="1.10.418.10:FF:000028">
    <property type="entry name" value="RP/EB family microtubule-associated protein"/>
    <property type="match status" value="1"/>
</dbReference>
<sequence length="600" mass="64054">MFLVYTSANGNNVTLSPRTASGYVPPDLNSEAQVTLLEGSGVANGIMTANVKCSNCNSWSGGTMDFKSSKGNWVYAFNPSNGPKNSDSQSASIRQHTGHDTFSWDFATAKGGNSVNPLLTAAPVAPGAGSGAGPAGPGNASGGPGGITSTGGGSSNRRAMLIAHGVLASLAFVILFPAGAIAIRLASVPGIAWIHGGFQIFAYMVYIAAAGLGIHLACGLGLLKSYHPVIGLVVLAVLFFQPILGAVHHRLFKVHNGRTLWSYGHIWLGRAAITLGIINGGLGLRLANNTNSGKIAYGVIAGFMWLAWVAAMVIGEKRRKTAVHHKERTGSDGSEGAVVPPTNGHYEPKQTRITHLFTMGESRVRHTDGLKKKQAGANTCFSAALCQIFDSIFYNADDVPMSRVKFNANTEYAYLQNFKILQNTFAKHQVDKPIRVESLVKCKMQDNLEFLQFVKQYWDQHFPGHEYDPVARRKGSGAMPASGGGAPRAAPAAARRAPAASNTAAPRTRTPLAAGGGAASAALREENNQLKETVSGLERERDFYFSKLRDIELLIQQAMEADPELEKDEGLLKQIQNILYSTEEGFEIPPEAEGVEEETF</sequence>
<dbReference type="HOGENOM" id="CLU_455000_0_0_1"/>
<dbReference type="Pfam" id="PF16010">
    <property type="entry name" value="CDH-cyt"/>
    <property type="match status" value="1"/>
</dbReference>
<dbReference type="CDD" id="cd08760">
    <property type="entry name" value="Cyt_b561_FRRS1_like"/>
    <property type="match status" value="1"/>
</dbReference>
<keyword evidence="10" id="KW-0249">Electron transport</keyword>
<dbReference type="Gene3D" id="1.20.5.1430">
    <property type="match status" value="1"/>
</dbReference>
<feature type="region of interest" description="Disordered" evidence="16">
    <location>
        <begin position="324"/>
        <end position="345"/>
    </location>
</feature>
<proteinExistence type="inferred from homology"/>
<keyword evidence="13" id="KW-0206">Cytoskeleton</keyword>
<dbReference type="InterPro" id="IPR006593">
    <property type="entry name" value="Cyt_b561/ferric_Rdtase_TM"/>
</dbReference>
<dbReference type="VEuPathDB" id="FungiDB:JI435_147950"/>
<feature type="compositionally biased region" description="Low complexity" evidence="16">
    <location>
        <begin position="476"/>
        <end position="513"/>
    </location>
</feature>
<feature type="transmembrane region" description="Helical" evidence="17">
    <location>
        <begin position="260"/>
        <end position="283"/>
    </location>
</feature>
<dbReference type="InParanoid" id="Q0U0T6"/>
<keyword evidence="9" id="KW-0498">Mitosis</keyword>
<evidence type="ECO:0000256" key="11">
    <source>
        <dbReference type="ARBA" id="ARBA00022989"/>
    </source>
</evidence>
<evidence type="ECO:0000313" key="19">
    <source>
        <dbReference type="EMBL" id="EAT77987.2"/>
    </source>
</evidence>
<keyword evidence="5" id="KW-0963">Cytoplasm</keyword>
<dbReference type="eggNOG" id="KOG3000">
    <property type="taxonomic scope" value="Eukaryota"/>
</dbReference>
<evidence type="ECO:0000256" key="17">
    <source>
        <dbReference type="SAM" id="Phobius"/>
    </source>
</evidence>
<evidence type="ECO:0000256" key="7">
    <source>
        <dbReference type="ARBA" id="ARBA00022692"/>
    </source>
</evidence>
<keyword evidence="7 17" id="KW-0812">Transmembrane</keyword>
<feature type="region of interest" description="Disordered" evidence="16">
    <location>
        <begin position="129"/>
        <end position="149"/>
    </location>
</feature>
<dbReference type="Gene3D" id="2.60.40.1210">
    <property type="entry name" value="Cellobiose dehydrogenase, cytochrome domain"/>
    <property type="match status" value="1"/>
</dbReference>
<feature type="transmembrane region" description="Helical" evidence="17">
    <location>
        <begin position="229"/>
        <end position="248"/>
    </location>
</feature>
<dbReference type="STRING" id="321614.Q0U0T6"/>
<dbReference type="RefSeq" id="XP_001804973.1">
    <property type="nucleotide sequence ID" value="XM_001804921.1"/>
</dbReference>
<dbReference type="GO" id="GO:0035372">
    <property type="term" value="P:protein localization to microtubule"/>
    <property type="evidence" value="ECO:0007669"/>
    <property type="project" value="UniProtKB-ARBA"/>
</dbReference>
<evidence type="ECO:0000256" key="12">
    <source>
        <dbReference type="ARBA" id="ARBA00023136"/>
    </source>
</evidence>
<dbReference type="InterPro" id="IPR036133">
    <property type="entry name" value="EB1_C_sf"/>
</dbReference>
<dbReference type="Proteomes" id="UP000001055">
    <property type="component" value="Unassembled WGS sequence"/>
</dbReference>
<feature type="transmembrane region" description="Helical" evidence="17">
    <location>
        <begin position="198"/>
        <end position="223"/>
    </location>
</feature>
<dbReference type="SUPFAM" id="SSF47576">
    <property type="entry name" value="Calponin-homology domain, CH-domain"/>
    <property type="match status" value="1"/>
</dbReference>
<evidence type="ECO:0000256" key="5">
    <source>
        <dbReference type="ARBA" id="ARBA00022490"/>
    </source>
</evidence>
<dbReference type="InterPro" id="IPR036872">
    <property type="entry name" value="CH_dom_sf"/>
</dbReference>
<name>Q0U0T6_PHANO</name>
<dbReference type="GO" id="GO:0051301">
    <property type="term" value="P:cell division"/>
    <property type="evidence" value="ECO:0007669"/>
    <property type="project" value="UniProtKB-KW"/>
</dbReference>
<evidence type="ECO:0000256" key="8">
    <source>
        <dbReference type="ARBA" id="ARBA00022701"/>
    </source>
</evidence>
<keyword evidence="11 17" id="KW-1133">Transmembrane helix</keyword>
<protein>
    <recommendedName>
        <fullName evidence="18">EB1 C-terminal domain-containing protein</fullName>
    </recommendedName>
</protein>
<gene>
    <name evidence="19" type="ORF">SNOG_14795</name>
</gene>
<evidence type="ECO:0000256" key="10">
    <source>
        <dbReference type="ARBA" id="ARBA00022982"/>
    </source>
</evidence>
<evidence type="ECO:0000313" key="20">
    <source>
        <dbReference type="Proteomes" id="UP000001055"/>
    </source>
</evidence>
<dbReference type="SUPFAM" id="SSF140612">
    <property type="entry name" value="EB1 dimerisation domain-like"/>
    <property type="match status" value="1"/>
</dbReference>
<dbReference type="Pfam" id="PF03271">
    <property type="entry name" value="EB1"/>
    <property type="match status" value="1"/>
</dbReference>
<evidence type="ECO:0000256" key="14">
    <source>
        <dbReference type="ARBA" id="ARBA00023306"/>
    </source>
</evidence>
<evidence type="ECO:0000256" key="15">
    <source>
        <dbReference type="PROSITE-ProRule" id="PRU00576"/>
    </source>
</evidence>
<dbReference type="SUPFAM" id="SSF49344">
    <property type="entry name" value="CBD9-like"/>
    <property type="match status" value="1"/>
</dbReference>
<keyword evidence="14" id="KW-0131">Cell cycle</keyword>
<organism evidence="19 20">
    <name type="scientific">Phaeosphaeria nodorum (strain SN15 / ATCC MYA-4574 / FGSC 10173)</name>
    <name type="common">Glume blotch fungus</name>
    <name type="synonym">Parastagonospora nodorum</name>
    <dbReference type="NCBI Taxonomy" id="321614"/>
    <lineage>
        <taxon>Eukaryota</taxon>
        <taxon>Fungi</taxon>
        <taxon>Dikarya</taxon>
        <taxon>Ascomycota</taxon>
        <taxon>Pezizomycotina</taxon>
        <taxon>Dothideomycetes</taxon>
        <taxon>Pleosporomycetidae</taxon>
        <taxon>Pleosporales</taxon>
        <taxon>Pleosporineae</taxon>
        <taxon>Phaeosphaeriaceae</taxon>
        <taxon>Parastagonospora</taxon>
    </lineage>
</organism>
<evidence type="ECO:0000256" key="13">
    <source>
        <dbReference type="ARBA" id="ARBA00023212"/>
    </source>
</evidence>
<dbReference type="GO" id="GO:0030473">
    <property type="term" value="P:nuclear migration along microtubule"/>
    <property type="evidence" value="ECO:0007669"/>
    <property type="project" value="UniProtKB-ARBA"/>
</dbReference>
<keyword evidence="12 17" id="KW-0472">Membrane</keyword>
<evidence type="ECO:0000256" key="16">
    <source>
        <dbReference type="SAM" id="MobiDB-lite"/>
    </source>
</evidence>
<evidence type="ECO:0000256" key="3">
    <source>
        <dbReference type="ARBA" id="ARBA00010729"/>
    </source>
</evidence>
<evidence type="ECO:0000256" key="9">
    <source>
        <dbReference type="ARBA" id="ARBA00022776"/>
    </source>
</evidence>
<evidence type="ECO:0000259" key="18">
    <source>
        <dbReference type="PROSITE" id="PS51230"/>
    </source>
</evidence>
<keyword evidence="6" id="KW-0132">Cell division</keyword>
<comment type="subcellular location">
    <subcellularLocation>
        <location evidence="1">Cytoplasm</location>
        <location evidence="1">Cytoskeleton</location>
    </subcellularLocation>
    <subcellularLocation>
        <location evidence="2">Membrane</location>
    </subcellularLocation>
</comment>
<evidence type="ECO:0000256" key="1">
    <source>
        <dbReference type="ARBA" id="ARBA00004245"/>
    </source>
</evidence>
<accession>Q0U0T6</accession>
<evidence type="ECO:0000256" key="6">
    <source>
        <dbReference type="ARBA" id="ARBA00022618"/>
    </source>
</evidence>
<feature type="domain" description="EB1 C-terminal" evidence="18">
    <location>
        <begin position="512"/>
        <end position="588"/>
    </location>
</feature>
<dbReference type="PANTHER" id="PTHR47797">
    <property type="entry name" value="DEHYDROGENASE, PUTATIVE (AFU_ORTHOLOGUE AFUA_8G05805)-RELATED"/>
    <property type="match status" value="1"/>
</dbReference>
<dbReference type="EMBL" id="CH445357">
    <property type="protein sequence ID" value="EAT77987.2"/>
    <property type="molecule type" value="Genomic_DNA"/>
</dbReference>
<dbReference type="KEGG" id="pno:SNOG_14795"/>
<dbReference type="SMART" id="SM00665">
    <property type="entry name" value="B561"/>
    <property type="match status" value="1"/>
</dbReference>
<evidence type="ECO:0000256" key="4">
    <source>
        <dbReference type="ARBA" id="ARBA00022448"/>
    </source>
</evidence>
<dbReference type="InterPro" id="IPR004953">
    <property type="entry name" value="EB1_C"/>
</dbReference>
<dbReference type="GO" id="GO:0051233">
    <property type="term" value="C:spindle midzone"/>
    <property type="evidence" value="ECO:0007669"/>
    <property type="project" value="UniProtKB-ARBA"/>
</dbReference>
<reference evidence="20" key="1">
    <citation type="journal article" date="2007" name="Plant Cell">
        <title>Dothideomycete-plant interactions illuminated by genome sequencing and EST analysis of the wheat pathogen Stagonospora nodorum.</title>
        <authorList>
            <person name="Hane J.K."/>
            <person name="Lowe R.G."/>
            <person name="Solomon P.S."/>
            <person name="Tan K.C."/>
            <person name="Schoch C.L."/>
            <person name="Spatafora J.W."/>
            <person name="Crous P.W."/>
            <person name="Kodira C."/>
            <person name="Birren B.W."/>
            <person name="Galagan J.E."/>
            <person name="Torriani S.F."/>
            <person name="McDonald B.A."/>
            <person name="Oliver R.P."/>
        </authorList>
    </citation>
    <scope>NUCLEOTIDE SEQUENCE [LARGE SCALE GENOMIC DNA]</scope>
    <source>
        <strain evidence="20">SN15 / ATCC MYA-4574 / FGSC 10173</strain>
    </source>
</reference>
<feature type="transmembrane region" description="Helical" evidence="17">
    <location>
        <begin position="295"/>
        <end position="315"/>
    </location>
</feature>
<dbReference type="GO" id="GO:0035371">
    <property type="term" value="C:microtubule plus-end"/>
    <property type="evidence" value="ECO:0007669"/>
    <property type="project" value="UniProtKB-ARBA"/>
</dbReference>
<dbReference type="GO" id="GO:0051010">
    <property type="term" value="F:microtubule plus-end binding"/>
    <property type="evidence" value="ECO:0007669"/>
    <property type="project" value="UniProtKB-ARBA"/>
</dbReference>
<feature type="region of interest" description="Disordered" evidence="16">
    <location>
        <begin position="469"/>
        <end position="521"/>
    </location>
</feature>
<dbReference type="AlphaFoldDB" id="Q0U0T6"/>
<dbReference type="PROSITE" id="PS51230">
    <property type="entry name" value="EB1_C"/>
    <property type="match status" value="1"/>
</dbReference>
<dbReference type="GO" id="GO:0016020">
    <property type="term" value="C:membrane"/>
    <property type="evidence" value="ECO:0007669"/>
    <property type="project" value="UniProtKB-SubCell"/>
</dbReference>